<reference evidence="2 3" key="1">
    <citation type="journal article" date="2010" name="PLoS ONE">
        <title>Genome sequence of Cronobacter sakazakii BAA-894 and comparative genomic hybridization analysis with other Cronobacter species.</title>
        <authorList>
            <person name="Kucerova E."/>
            <person name="Clifton S.W."/>
            <person name="Xia X.Q."/>
            <person name="Long F."/>
            <person name="Porwollik S."/>
            <person name="Fulton L."/>
            <person name="Fronick C."/>
            <person name="Minx P."/>
            <person name="Kyung K."/>
            <person name="Warren W."/>
            <person name="Fulton R."/>
            <person name="Feng D."/>
            <person name="Wollam A."/>
            <person name="Shah N."/>
            <person name="Bhonagiri V."/>
            <person name="Nash W.E."/>
            <person name="Hallsworth-Pepin K."/>
            <person name="Wilson R.K."/>
            <person name="McClelland M."/>
            <person name="Forsythe S.J."/>
        </authorList>
    </citation>
    <scope>NUCLEOTIDE SEQUENCE [LARGE SCALE GENOMIC DNA]</scope>
    <source>
        <strain evidence="2 3">ATCC BAA-894</strain>
    </source>
</reference>
<proteinExistence type="predicted"/>
<feature type="domain" description="BRCT" evidence="1">
    <location>
        <begin position="215"/>
        <end position="301"/>
    </location>
</feature>
<dbReference type="CDD" id="cd17748">
    <property type="entry name" value="BRCT_DNA_ligase_like"/>
    <property type="match status" value="1"/>
</dbReference>
<dbReference type="Pfam" id="PF00533">
    <property type="entry name" value="BRCT"/>
    <property type="match status" value="1"/>
</dbReference>
<accession>A7MHP3</accession>
<evidence type="ECO:0000313" key="2">
    <source>
        <dbReference type="EMBL" id="ABU76270.1"/>
    </source>
</evidence>
<organism evidence="2 3">
    <name type="scientific">Cronobacter sakazakii (strain ATCC BAA-894)</name>
    <name type="common">Enterobacter sakazakii</name>
    <dbReference type="NCBI Taxonomy" id="290339"/>
    <lineage>
        <taxon>Bacteria</taxon>
        <taxon>Pseudomonadati</taxon>
        <taxon>Pseudomonadota</taxon>
        <taxon>Gammaproteobacteria</taxon>
        <taxon>Enterobacterales</taxon>
        <taxon>Enterobacteriaceae</taxon>
        <taxon>Cronobacter</taxon>
    </lineage>
</organism>
<dbReference type="AlphaFoldDB" id="A7MHP3"/>
<dbReference type="SUPFAM" id="SSF52113">
    <property type="entry name" value="BRCT domain"/>
    <property type="match status" value="1"/>
</dbReference>
<dbReference type="Gene3D" id="3.40.50.10190">
    <property type="entry name" value="BRCT domain"/>
    <property type="match status" value="1"/>
</dbReference>
<evidence type="ECO:0000313" key="3">
    <source>
        <dbReference type="Proteomes" id="UP000000260"/>
    </source>
</evidence>
<dbReference type="HOGENOM" id="CLU_058425_0_0_6"/>
<sequence>MSKKEEGGFMEEKQQVFNYTRNRDKLFANLISIIDGILSDGNLTDQEIIYLDTWLLEADQLIGNGIIKSLRIRIASILDDGVITAEEREELKQYLHEVQSEILDIPEIDFYSTESDLHLLNGLCKGLISDRVLSQEEIKYLDWWLTQNGALKANYPGKELYRLVKDILSDGEITIQESEVLHKALIDFTGCDLDSGTVDGLATRLPVDDIADVKVSGKAFCLTGIFLAGKRSAIEDLIQKQGGTISSGVTKKIDYLVIGTLSSRDWRFSSHGRKIEKAVTYRDDGAQIKIITEEMLIEALP</sequence>
<evidence type="ECO:0000259" key="1">
    <source>
        <dbReference type="PROSITE" id="PS50172"/>
    </source>
</evidence>
<dbReference type="EMBL" id="CP000783">
    <property type="protein sequence ID" value="ABU76270.1"/>
    <property type="molecule type" value="Genomic_DNA"/>
</dbReference>
<dbReference type="PROSITE" id="PS50172">
    <property type="entry name" value="BRCT"/>
    <property type="match status" value="1"/>
</dbReference>
<name>A7MHP3_CROS8</name>
<dbReference type="InterPro" id="IPR001357">
    <property type="entry name" value="BRCT_dom"/>
</dbReference>
<dbReference type="KEGG" id="esa:ESA_01001"/>
<dbReference type="InterPro" id="IPR036420">
    <property type="entry name" value="BRCT_dom_sf"/>
</dbReference>
<dbReference type="Proteomes" id="UP000000260">
    <property type="component" value="Chromosome"/>
</dbReference>
<gene>
    <name evidence="2" type="ordered locus">ESA_01001</name>
</gene>
<keyword evidence="3" id="KW-1185">Reference proteome</keyword>
<protein>
    <recommendedName>
        <fullName evidence="1">BRCT domain-containing protein</fullName>
    </recommendedName>
</protein>